<reference evidence="1 2" key="1">
    <citation type="submission" date="2018-08" db="EMBL/GenBank/DDBJ databases">
        <title>Genome sequencing of rice bacterial endophytes.</title>
        <authorList>
            <person name="Venturi V."/>
        </authorList>
    </citation>
    <scope>NUCLEOTIDE SEQUENCE [LARGE SCALE GENOMIC DNA]</scope>
    <source>
        <strain evidence="1 2">E1205</strain>
    </source>
</reference>
<organism evidence="1 2">
    <name type="scientific">Ectopseudomonas oleovorans</name>
    <name type="common">Pseudomonas oleovorans</name>
    <dbReference type="NCBI Taxonomy" id="301"/>
    <lineage>
        <taxon>Bacteria</taxon>
        <taxon>Pseudomonadati</taxon>
        <taxon>Pseudomonadota</taxon>
        <taxon>Gammaproteobacteria</taxon>
        <taxon>Pseudomonadales</taxon>
        <taxon>Pseudomonadaceae</taxon>
        <taxon>Ectopseudomonas</taxon>
    </lineage>
</organism>
<comment type="caution">
    <text evidence="1">The sequence shown here is derived from an EMBL/GenBank/DDBJ whole genome shotgun (WGS) entry which is preliminary data.</text>
</comment>
<sequence>MRTADIAVSVEAVSRVGRAALRFSRQGPPLSVG</sequence>
<dbReference type="AlphaFoldDB" id="A0A397N9Z7"/>
<name>A0A397N9Z7_ECTOL</name>
<accession>A0A397N9Z7</accession>
<proteinExistence type="predicted"/>
<protein>
    <submittedName>
        <fullName evidence="1">Uncharacterized protein</fullName>
    </submittedName>
</protein>
<evidence type="ECO:0000313" key="2">
    <source>
        <dbReference type="Proteomes" id="UP000265836"/>
    </source>
</evidence>
<gene>
    <name evidence="1" type="ORF">DFO61_2061</name>
</gene>
<dbReference type="Proteomes" id="UP000265836">
    <property type="component" value="Unassembled WGS sequence"/>
</dbReference>
<evidence type="ECO:0000313" key="1">
    <source>
        <dbReference type="EMBL" id="RIA31345.1"/>
    </source>
</evidence>
<dbReference type="EMBL" id="QXDA01000003">
    <property type="protein sequence ID" value="RIA31345.1"/>
    <property type="molecule type" value="Genomic_DNA"/>
</dbReference>